<dbReference type="SUPFAM" id="SSF53474">
    <property type="entry name" value="alpha/beta-Hydrolases"/>
    <property type="match status" value="1"/>
</dbReference>
<evidence type="ECO:0000259" key="3">
    <source>
        <dbReference type="Pfam" id="PF07859"/>
    </source>
</evidence>
<feature type="domain" description="Alpha/beta hydrolase fold-3" evidence="3">
    <location>
        <begin position="67"/>
        <end position="268"/>
    </location>
</feature>
<evidence type="ECO:0000256" key="2">
    <source>
        <dbReference type="ARBA" id="ARBA00022801"/>
    </source>
</evidence>
<organism evidence="4 5">
    <name type="scientific">Ancylobacter vacuolatus</name>
    <dbReference type="NCBI Taxonomy" id="223389"/>
    <lineage>
        <taxon>Bacteria</taxon>
        <taxon>Pseudomonadati</taxon>
        <taxon>Pseudomonadota</taxon>
        <taxon>Alphaproteobacteria</taxon>
        <taxon>Hyphomicrobiales</taxon>
        <taxon>Xanthobacteraceae</taxon>
        <taxon>Ancylobacter</taxon>
    </lineage>
</organism>
<gene>
    <name evidence="4" type="ORF">J2S76_001690</name>
</gene>
<sequence length="297" mass="31458">MASEIDELKQLFSGQPRPASWAERRQRMDDICAIDPPPDDVVFTPVDVEGLPAEWSLAPGSDATRVLLYFHGGGYCSGSIRSHRAMVGSLGKQAGIRTLAIGYRLAPEHPYPAALEDALAAWRFLRAQGYAAQAIAIGGDSAGGNLTLATLIALREAGEEMPAAAWLVSPWTDLTMSGATLDTKAAVDPLISRDYLVGLAKAFLAGRDPRDPAVSPLFADLAGLPPTLVQVGSSEGLLDDAVGIARALGAAEVPVVLEVWPLMIHAWMVWAARLADGRAGLARAADWLRAQFALRTG</sequence>
<evidence type="ECO:0000256" key="1">
    <source>
        <dbReference type="ARBA" id="ARBA00010515"/>
    </source>
</evidence>
<evidence type="ECO:0000313" key="4">
    <source>
        <dbReference type="EMBL" id="MDQ0347266.1"/>
    </source>
</evidence>
<dbReference type="Gene3D" id="3.40.50.1820">
    <property type="entry name" value="alpha/beta hydrolase"/>
    <property type="match status" value="1"/>
</dbReference>
<accession>A0ABU0DFR3</accession>
<dbReference type="PROSITE" id="PS01173">
    <property type="entry name" value="LIPASE_GDXG_HIS"/>
    <property type="match status" value="1"/>
</dbReference>
<proteinExistence type="inferred from homology"/>
<comment type="similarity">
    <text evidence="1">Belongs to the 'GDXG' lipolytic enzyme family.</text>
</comment>
<comment type="caution">
    <text evidence="4">The sequence shown here is derived from an EMBL/GenBank/DDBJ whole genome shotgun (WGS) entry which is preliminary data.</text>
</comment>
<dbReference type="PANTHER" id="PTHR48081">
    <property type="entry name" value="AB HYDROLASE SUPERFAMILY PROTEIN C4A8.06C"/>
    <property type="match status" value="1"/>
</dbReference>
<dbReference type="InterPro" id="IPR002168">
    <property type="entry name" value="Lipase_GDXG_HIS_AS"/>
</dbReference>
<dbReference type="InterPro" id="IPR050300">
    <property type="entry name" value="GDXG_lipolytic_enzyme"/>
</dbReference>
<dbReference type="InterPro" id="IPR013094">
    <property type="entry name" value="AB_hydrolase_3"/>
</dbReference>
<name>A0ABU0DFR3_9HYPH</name>
<dbReference type="InterPro" id="IPR029058">
    <property type="entry name" value="AB_hydrolase_fold"/>
</dbReference>
<protein>
    <submittedName>
        <fullName evidence="4">Acetyl esterase/lipase</fullName>
    </submittedName>
</protein>
<keyword evidence="5" id="KW-1185">Reference proteome</keyword>
<keyword evidence="2" id="KW-0378">Hydrolase</keyword>
<dbReference type="Proteomes" id="UP001238467">
    <property type="component" value="Unassembled WGS sequence"/>
</dbReference>
<dbReference type="EMBL" id="JAUSUH010000003">
    <property type="protein sequence ID" value="MDQ0347266.1"/>
    <property type="molecule type" value="Genomic_DNA"/>
</dbReference>
<evidence type="ECO:0000313" key="5">
    <source>
        <dbReference type="Proteomes" id="UP001238467"/>
    </source>
</evidence>
<dbReference type="Pfam" id="PF07859">
    <property type="entry name" value="Abhydrolase_3"/>
    <property type="match status" value="1"/>
</dbReference>
<reference evidence="4 5" key="1">
    <citation type="submission" date="2023-07" db="EMBL/GenBank/DDBJ databases">
        <title>Genomic Encyclopedia of Type Strains, Phase IV (KMG-IV): sequencing the most valuable type-strain genomes for metagenomic binning, comparative biology and taxonomic classification.</title>
        <authorList>
            <person name="Goeker M."/>
        </authorList>
    </citation>
    <scope>NUCLEOTIDE SEQUENCE [LARGE SCALE GENOMIC DNA]</scope>
    <source>
        <strain evidence="4 5">DSM 1277</strain>
    </source>
</reference>
<dbReference type="RefSeq" id="WP_307059411.1">
    <property type="nucleotide sequence ID" value="NZ_JAUSUH010000003.1"/>
</dbReference>
<dbReference type="PANTHER" id="PTHR48081:SF30">
    <property type="entry name" value="ACETYL-HYDROLASE LIPR-RELATED"/>
    <property type="match status" value="1"/>
</dbReference>